<protein>
    <submittedName>
        <fullName evidence="1">5-methylcytosine-specific restriction related enzyme</fullName>
    </submittedName>
</protein>
<comment type="caution">
    <text evidence="1">The sequence shown here is derived from an EMBL/GenBank/DDBJ whole genome shotgun (WGS) entry which is preliminary data.</text>
</comment>
<proteinExistence type="predicted"/>
<dbReference type="AlphaFoldDB" id="K1SCI1"/>
<sequence>MNLAPVEQYFAEFLSVLETRTHPNNEKEIRTGSLVDKEYFRIFSAIENTHNKETGEPALKYKNDKEIYQALFGLKEADLNGIDETNATKTTLLDTGLTLPENVLVIGTVNMDDTTHQFSRKVIDRAMTIEMNGGALTDIFSDKGDLTYTEKPLTMDDLRAEYISAKEVIKNCSAVTGNEDILKYIKGETEDGLPQRLEKINKALYGTPFMVSYRVMNELTIYLAVLLDNAEEDGEELSLDVCKQFANTAIDRILLMKILPRVEGDDEMFRISEKERTANGFSDQADDGHEFTKLDWLRQIAPQHTEDNKDSYMAVDKLSEMIERLNRQSFTRFWP</sequence>
<reference evidence="1" key="1">
    <citation type="journal article" date="2013" name="Environ. Microbiol.">
        <title>Microbiota from the distal guts of lean and obese adolescents exhibit partial functional redundancy besides clear differences in community structure.</title>
        <authorList>
            <person name="Ferrer M."/>
            <person name="Ruiz A."/>
            <person name="Lanza F."/>
            <person name="Haange S.B."/>
            <person name="Oberbach A."/>
            <person name="Till H."/>
            <person name="Bargiela R."/>
            <person name="Campoy C."/>
            <person name="Segura M.T."/>
            <person name="Richter M."/>
            <person name="von Bergen M."/>
            <person name="Seifert J."/>
            <person name="Suarez A."/>
        </authorList>
    </citation>
    <scope>NUCLEOTIDE SEQUENCE</scope>
</reference>
<accession>K1SCI1</accession>
<dbReference type="EMBL" id="AJWY01010556">
    <property type="protein sequence ID" value="EKC55213.1"/>
    <property type="molecule type" value="Genomic_DNA"/>
</dbReference>
<name>K1SCI1_9ZZZZ</name>
<organism evidence="1">
    <name type="scientific">human gut metagenome</name>
    <dbReference type="NCBI Taxonomy" id="408170"/>
    <lineage>
        <taxon>unclassified sequences</taxon>
        <taxon>metagenomes</taxon>
        <taxon>organismal metagenomes</taxon>
    </lineage>
</organism>
<evidence type="ECO:0000313" key="1">
    <source>
        <dbReference type="EMBL" id="EKC55213.1"/>
    </source>
</evidence>
<gene>
    <name evidence="1" type="ORF">LEA_15467</name>
</gene>